<evidence type="ECO:0000256" key="4">
    <source>
        <dbReference type="SAM" id="MobiDB-lite"/>
    </source>
</evidence>
<keyword evidence="2" id="KW-0808">Transferase</keyword>
<evidence type="ECO:0000256" key="2">
    <source>
        <dbReference type="ARBA" id="ARBA00022679"/>
    </source>
</evidence>
<evidence type="ECO:0000259" key="6">
    <source>
        <dbReference type="Pfam" id="PF13657"/>
    </source>
</evidence>
<dbReference type="InterPro" id="IPR017508">
    <property type="entry name" value="HipA_N1"/>
</dbReference>
<dbReference type="InterPro" id="IPR052028">
    <property type="entry name" value="HipA_Ser/Thr_kinase"/>
</dbReference>
<keyword evidence="3" id="KW-0418">Kinase</keyword>
<dbReference type="Proteomes" id="UP000469011">
    <property type="component" value="Unassembled WGS sequence"/>
</dbReference>
<sequence>MARTLKVCIGDRGLTVGTLSFDAQGNREFSSFQYDDEWIESPRGFAIVPSMPLDRNRRFFRKEGNHVSPLPLALVDTTPDSWGRNIIRRDARENREDTRPLHEFDYLLAVDDFSRMGALRFREEADGSNFLASHPSGRHEIPPLLELGQLGQSIESLEKQDPQTAAGLKRLRQIGSALGGARPKCSVIDADGSLLIAKFTSVHDTYPVEKAEVLTLNLARLTGLNAPPARLDTSGDLPVALIRRFDRQGAGRVPYISAQTMLDAPDATSGTYTQLAEAIRQHSDDPARDLAELFGRIGFTILVSNVDDHLKNHGFLYDGRGRWRLSHMFDVNPAPERHRELKTAISEISGPDASIEALVWHAAFFDLSEDDAAAVLGSMAETVSQSWEGLAREFGMDREDIRTYRAAFEHEEMDKAVSLKSTQVPRNVPPPAGALTP</sequence>
<dbReference type="GO" id="GO:0005829">
    <property type="term" value="C:cytosol"/>
    <property type="evidence" value="ECO:0007669"/>
    <property type="project" value="TreeGrafter"/>
</dbReference>
<organism evidence="7 8">
    <name type="scientific">Jiella pacifica</name>
    <dbReference type="NCBI Taxonomy" id="2696469"/>
    <lineage>
        <taxon>Bacteria</taxon>
        <taxon>Pseudomonadati</taxon>
        <taxon>Pseudomonadota</taxon>
        <taxon>Alphaproteobacteria</taxon>
        <taxon>Hyphomicrobiales</taxon>
        <taxon>Aurantimonadaceae</taxon>
        <taxon>Jiella</taxon>
    </lineage>
</organism>
<dbReference type="Pfam" id="PF13657">
    <property type="entry name" value="Couple_hipA"/>
    <property type="match status" value="1"/>
</dbReference>
<dbReference type="EMBL" id="JAAAMG010000020">
    <property type="protein sequence ID" value="NDW06808.1"/>
    <property type="molecule type" value="Genomic_DNA"/>
</dbReference>
<reference evidence="7 8" key="1">
    <citation type="submission" date="2020-01" db="EMBL/GenBank/DDBJ databases">
        <title>Jiella pacifica sp. nov.</title>
        <authorList>
            <person name="Xue Z."/>
            <person name="Zhu S."/>
            <person name="Chen J."/>
            <person name="Yang J."/>
        </authorList>
    </citation>
    <scope>NUCLEOTIDE SEQUENCE [LARGE SCALE GENOMIC DNA]</scope>
    <source>
        <strain evidence="7 8">40Bstr34</strain>
    </source>
</reference>
<evidence type="ECO:0000313" key="7">
    <source>
        <dbReference type="EMBL" id="NDW06808.1"/>
    </source>
</evidence>
<dbReference type="PANTHER" id="PTHR37419">
    <property type="entry name" value="SERINE/THREONINE-PROTEIN KINASE TOXIN HIPA"/>
    <property type="match status" value="1"/>
</dbReference>
<feature type="region of interest" description="Disordered" evidence="4">
    <location>
        <begin position="416"/>
        <end position="437"/>
    </location>
</feature>
<dbReference type="PANTHER" id="PTHR37419:SF8">
    <property type="entry name" value="TOXIN YJJJ"/>
    <property type="match status" value="1"/>
</dbReference>
<gene>
    <name evidence="7" type="ORF">GTK09_20535</name>
</gene>
<protein>
    <submittedName>
        <fullName evidence="7">Type II toxin-antitoxin system HipA family toxin</fullName>
    </submittedName>
</protein>
<feature type="domain" description="HipA-like C-terminal" evidence="5">
    <location>
        <begin position="177"/>
        <end position="387"/>
    </location>
</feature>
<evidence type="ECO:0000256" key="1">
    <source>
        <dbReference type="ARBA" id="ARBA00010164"/>
    </source>
</evidence>
<comment type="caution">
    <text evidence="7">The sequence shown here is derived from an EMBL/GenBank/DDBJ whole genome shotgun (WGS) entry which is preliminary data.</text>
</comment>
<accession>A0A6N9TD61</accession>
<comment type="similarity">
    <text evidence="1">Belongs to the HipA Ser/Thr kinase family.</text>
</comment>
<feature type="domain" description="HipA N-terminal subdomain 1" evidence="6">
    <location>
        <begin position="13"/>
        <end position="121"/>
    </location>
</feature>
<proteinExistence type="inferred from homology"/>
<evidence type="ECO:0000259" key="5">
    <source>
        <dbReference type="Pfam" id="PF07804"/>
    </source>
</evidence>
<keyword evidence="8" id="KW-1185">Reference proteome</keyword>
<dbReference type="GO" id="GO:0004674">
    <property type="term" value="F:protein serine/threonine kinase activity"/>
    <property type="evidence" value="ECO:0007669"/>
    <property type="project" value="TreeGrafter"/>
</dbReference>
<feature type="compositionally biased region" description="Pro residues" evidence="4">
    <location>
        <begin position="427"/>
        <end position="437"/>
    </location>
</feature>
<name>A0A6N9TD61_9HYPH</name>
<dbReference type="AlphaFoldDB" id="A0A6N9TD61"/>
<dbReference type="Pfam" id="PF07804">
    <property type="entry name" value="HipA_C"/>
    <property type="match status" value="1"/>
</dbReference>
<dbReference type="RefSeq" id="WP_083591630.1">
    <property type="nucleotide sequence ID" value="NZ_JAAAMG010000020.1"/>
</dbReference>
<evidence type="ECO:0000313" key="8">
    <source>
        <dbReference type="Proteomes" id="UP000469011"/>
    </source>
</evidence>
<evidence type="ECO:0000256" key="3">
    <source>
        <dbReference type="ARBA" id="ARBA00022777"/>
    </source>
</evidence>
<dbReference type="InterPro" id="IPR012893">
    <property type="entry name" value="HipA-like_C"/>
</dbReference>